<protein>
    <submittedName>
        <fullName evidence="2">Uncharacterized protein</fullName>
    </submittedName>
</protein>
<dbReference type="Proteomes" id="UP001500707">
    <property type="component" value="Unassembled WGS sequence"/>
</dbReference>
<evidence type="ECO:0000313" key="2">
    <source>
        <dbReference type="EMBL" id="GAA3589023.1"/>
    </source>
</evidence>
<keyword evidence="1" id="KW-0472">Membrane</keyword>
<organism evidence="2 3">
    <name type="scientific">Streptomyces osmaniensis</name>
    <dbReference type="NCBI Taxonomy" id="593134"/>
    <lineage>
        <taxon>Bacteria</taxon>
        <taxon>Bacillati</taxon>
        <taxon>Actinomycetota</taxon>
        <taxon>Actinomycetes</taxon>
        <taxon>Kitasatosporales</taxon>
        <taxon>Streptomycetaceae</taxon>
        <taxon>Streptomyces</taxon>
    </lineage>
</organism>
<proteinExistence type="predicted"/>
<gene>
    <name evidence="2" type="ORF">GCM10022295_83240</name>
</gene>
<accession>A0ABP6YQW4</accession>
<comment type="caution">
    <text evidence="2">The sequence shown here is derived from an EMBL/GenBank/DDBJ whole genome shotgun (WGS) entry which is preliminary data.</text>
</comment>
<dbReference type="PROSITE" id="PS51257">
    <property type="entry name" value="PROKAR_LIPOPROTEIN"/>
    <property type="match status" value="1"/>
</dbReference>
<keyword evidence="1" id="KW-0812">Transmembrane</keyword>
<evidence type="ECO:0000313" key="3">
    <source>
        <dbReference type="Proteomes" id="UP001500707"/>
    </source>
</evidence>
<feature type="transmembrane region" description="Helical" evidence="1">
    <location>
        <begin position="65"/>
        <end position="85"/>
    </location>
</feature>
<keyword evidence="1" id="KW-1133">Transmembrane helix</keyword>
<sequence length="179" mass="19538">MRQNTEPKRLLCLWVETSNTSLNGTGASCVAQGLTDTKSLRQSAAVAGMTITTRVVKTGWMRPHAPGGLLFVALGLILVAAGYVWRGRVLRPLSAKRAQAAVIRDRSRNLLRSADMAIAGARRRAAHGEPAIVTVGDVTRVARRHYGYLFVEREEAAAALRQRYEAADCRVDCMTDAFN</sequence>
<dbReference type="EMBL" id="BAABCE010000025">
    <property type="protein sequence ID" value="GAA3589023.1"/>
    <property type="molecule type" value="Genomic_DNA"/>
</dbReference>
<reference evidence="3" key="1">
    <citation type="journal article" date="2019" name="Int. J. Syst. Evol. Microbiol.">
        <title>The Global Catalogue of Microorganisms (GCM) 10K type strain sequencing project: providing services to taxonomists for standard genome sequencing and annotation.</title>
        <authorList>
            <consortium name="The Broad Institute Genomics Platform"/>
            <consortium name="The Broad Institute Genome Sequencing Center for Infectious Disease"/>
            <person name="Wu L."/>
            <person name="Ma J."/>
        </authorList>
    </citation>
    <scope>NUCLEOTIDE SEQUENCE [LARGE SCALE GENOMIC DNA]</scope>
    <source>
        <strain evidence="3">JCM 17656</strain>
    </source>
</reference>
<name>A0ABP6YQW4_9ACTN</name>
<keyword evidence="3" id="KW-1185">Reference proteome</keyword>
<evidence type="ECO:0000256" key="1">
    <source>
        <dbReference type="SAM" id="Phobius"/>
    </source>
</evidence>